<dbReference type="EMBL" id="JAEVLS010000002">
    <property type="protein sequence ID" value="MBM0105786.1"/>
    <property type="molecule type" value="Genomic_DNA"/>
</dbReference>
<feature type="domain" description="Large polyvalent protein-associated" evidence="2">
    <location>
        <begin position="91"/>
        <end position="167"/>
    </location>
</feature>
<dbReference type="Proteomes" id="UP000661077">
    <property type="component" value="Unassembled WGS sequence"/>
</dbReference>
<dbReference type="RefSeq" id="WP_203167808.1">
    <property type="nucleotide sequence ID" value="NZ_JAEVLS010000002.1"/>
</dbReference>
<gene>
    <name evidence="3" type="ORF">JM946_13680</name>
</gene>
<comment type="caution">
    <text evidence="3">The sequence shown here is derived from an EMBL/GenBank/DDBJ whole genome shotgun (WGS) entry which is preliminary data.</text>
</comment>
<sequence length="433" mass="47409">MSQQQRAQARKAAGERKPTARSTSTSRSGSSSMPDLDASRAPENAISPVASAVRARRPEASRARAQARAEASEAEVARAPARTLPVPEDIRGRFVIKRNTYYFPGGEPAFVDRGDRLITRGEHPEVIASLAAIAQARGWREITISGSEAFRQQMALAARRAGLCVRGEALAFEKSAQAPPGTARAPRATDAPAREPASTAPAAAQATPPQPAPRVPRRRAAMPELPAGAKVTTTPRQWRGRLIDHGAAPYRRQAGREMSYFVRLRTHEGERTLWGADLKRALQAALSRPQPGDEVVLRRVEAGRSTSRRKDRQAPGERAAAAAHRYAIETRDFFDERERLSRVVRDASLSPKLATHHHPQLAGTYLQLRLAELIAQRLKHPQDQRRFVHLVRNAMADAIARGEPMKILELRARGGARTATQASPARTAAPLRE</sequence>
<feature type="region of interest" description="Disordered" evidence="1">
    <location>
        <begin position="1"/>
        <end position="72"/>
    </location>
</feature>
<accession>A0ABS1WXS6</accession>
<name>A0ABS1WXS6_9GAMM</name>
<keyword evidence="4" id="KW-1185">Reference proteome</keyword>
<proteinExistence type="predicted"/>
<evidence type="ECO:0000256" key="1">
    <source>
        <dbReference type="SAM" id="MobiDB-lite"/>
    </source>
</evidence>
<organism evidence="3 4">
    <name type="scientific">Steroidobacter gossypii</name>
    <dbReference type="NCBI Taxonomy" id="2805490"/>
    <lineage>
        <taxon>Bacteria</taxon>
        <taxon>Pseudomonadati</taxon>
        <taxon>Pseudomonadota</taxon>
        <taxon>Gammaproteobacteria</taxon>
        <taxon>Steroidobacterales</taxon>
        <taxon>Steroidobacteraceae</taxon>
        <taxon>Steroidobacter</taxon>
    </lineage>
</organism>
<evidence type="ECO:0000313" key="4">
    <source>
        <dbReference type="Proteomes" id="UP000661077"/>
    </source>
</evidence>
<feature type="compositionally biased region" description="Low complexity" evidence="1">
    <location>
        <begin position="21"/>
        <end position="32"/>
    </location>
</feature>
<evidence type="ECO:0000313" key="3">
    <source>
        <dbReference type="EMBL" id="MBM0105786.1"/>
    </source>
</evidence>
<dbReference type="InterPro" id="IPR040677">
    <property type="entry name" value="LPD7"/>
</dbReference>
<feature type="compositionally biased region" description="Low complexity" evidence="1">
    <location>
        <begin position="176"/>
        <end position="207"/>
    </location>
</feature>
<feature type="region of interest" description="Disordered" evidence="1">
    <location>
        <begin position="175"/>
        <end position="228"/>
    </location>
</feature>
<feature type="region of interest" description="Disordered" evidence="1">
    <location>
        <begin position="414"/>
        <end position="433"/>
    </location>
</feature>
<protein>
    <recommendedName>
        <fullName evidence="2">Large polyvalent protein-associated domain-containing protein</fullName>
    </recommendedName>
</protein>
<reference evidence="3 4" key="1">
    <citation type="journal article" date="2021" name="Int. J. Syst. Evol. Microbiol.">
        <title>Steroidobacter gossypii sp. nov., isolated from soil of cotton cropping field.</title>
        <authorList>
            <person name="Huang R."/>
            <person name="Yang S."/>
            <person name="Zhen C."/>
            <person name="Liu W."/>
        </authorList>
    </citation>
    <scope>NUCLEOTIDE SEQUENCE [LARGE SCALE GENOMIC DNA]</scope>
    <source>
        <strain evidence="3 4">S1-65</strain>
    </source>
</reference>
<dbReference type="Pfam" id="PF18821">
    <property type="entry name" value="LPD7"/>
    <property type="match status" value="1"/>
</dbReference>
<evidence type="ECO:0000259" key="2">
    <source>
        <dbReference type="Pfam" id="PF18821"/>
    </source>
</evidence>
<feature type="compositionally biased region" description="Low complexity" evidence="1">
    <location>
        <begin position="1"/>
        <end position="11"/>
    </location>
</feature>